<organism evidence="14 15">
    <name type="scientific">Aspergillus cristatus</name>
    <name type="common">Chinese Fuzhuan brick tea-fermentation fungus</name>
    <name type="synonym">Eurotium cristatum</name>
    <dbReference type="NCBI Taxonomy" id="573508"/>
    <lineage>
        <taxon>Eukaryota</taxon>
        <taxon>Fungi</taxon>
        <taxon>Dikarya</taxon>
        <taxon>Ascomycota</taxon>
        <taxon>Pezizomycotina</taxon>
        <taxon>Eurotiomycetes</taxon>
        <taxon>Eurotiomycetidae</taxon>
        <taxon>Eurotiales</taxon>
        <taxon>Aspergillaceae</taxon>
        <taxon>Aspergillus</taxon>
        <taxon>Aspergillus subgen. Aspergillus</taxon>
    </lineage>
</organism>
<accession>A0A1E3B3E3</accession>
<dbReference type="VEuPathDB" id="FungiDB:SI65_09011"/>
<keyword evidence="12" id="KW-0472">Membrane</keyword>
<dbReference type="PANTHER" id="PTHR20961">
    <property type="entry name" value="GLYCOSYLTRANSFERASE"/>
    <property type="match status" value="1"/>
</dbReference>
<evidence type="ECO:0000256" key="1">
    <source>
        <dbReference type="ARBA" id="ARBA00011970"/>
    </source>
</evidence>
<feature type="domain" description="Glycosyltransferase 61 catalytic" evidence="13">
    <location>
        <begin position="330"/>
        <end position="430"/>
    </location>
</feature>
<keyword evidence="12" id="KW-0812">Transmembrane</keyword>
<reference evidence="14 15" key="1">
    <citation type="journal article" date="2016" name="BMC Genomics">
        <title>Comparative genomic and transcriptomic analyses of the Fuzhuan brick tea-fermentation fungus Aspergillus cristatus.</title>
        <authorList>
            <person name="Ge Y."/>
            <person name="Wang Y."/>
            <person name="Liu Y."/>
            <person name="Tan Y."/>
            <person name="Ren X."/>
            <person name="Zhang X."/>
            <person name="Hyde K.D."/>
            <person name="Liu Y."/>
            <person name="Liu Z."/>
        </authorList>
    </citation>
    <scope>NUCLEOTIDE SEQUENCE [LARGE SCALE GENOMIC DNA]</scope>
    <source>
        <strain evidence="14 15">GZAAS20.1005</strain>
    </source>
</reference>
<keyword evidence="3" id="KW-0808">Transferase</keyword>
<dbReference type="InterPro" id="IPR049625">
    <property type="entry name" value="Glyco_transf_61_cat"/>
</dbReference>
<gene>
    <name evidence="14" type="ORF">SI65_09011</name>
</gene>
<evidence type="ECO:0000256" key="5">
    <source>
        <dbReference type="ARBA" id="ARBA00022824"/>
    </source>
</evidence>
<evidence type="ECO:0000256" key="7">
    <source>
        <dbReference type="ARBA" id="ARBA00040944"/>
    </source>
</evidence>
<evidence type="ECO:0000256" key="9">
    <source>
        <dbReference type="ARBA" id="ARBA00048317"/>
    </source>
</evidence>
<dbReference type="STRING" id="573508.A0A1E3B3E3"/>
<feature type="transmembrane region" description="Helical" evidence="12">
    <location>
        <begin position="12"/>
        <end position="28"/>
    </location>
</feature>
<comment type="catalytic activity">
    <reaction evidence="10">
        <text>L-threonyl-[protein] + UDP-N-acetyl-alpha-D-glucosamine = 3-O-(N-acetyl-beta-D-glucosaminyl)-L-threonyl-[protein] + UDP + H(+)</text>
        <dbReference type="Rhea" id="RHEA:48908"/>
        <dbReference type="Rhea" id="RHEA-COMP:11060"/>
        <dbReference type="Rhea" id="RHEA-COMP:12252"/>
        <dbReference type="ChEBI" id="CHEBI:15378"/>
        <dbReference type="ChEBI" id="CHEBI:30013"/>
        <dbReference type="ChEBI" id="CHEBI:57705"/>
        <dbReference type="ChEBI" id="CHEBI:58223"/>
        <dbReference type="ChEBI" id="CHEBI:90840"/>
        <dbReference type="EC" id="2.4.1.255"/>
    </reaction>
</comment>
<dbReference type="EMBL" id="JXNT01000016">
    <property type="protein sequence ID" value="ODM15408.1"/>
    <property type="molecule type" value="Genomic_DNA"/>
</dbReference>
<evidence type="ECO:0000256" key="2">
    <source>
        <dbReference type="ARBA" id="ARBA00022676"/>
    </source>
</evidence>
<dbReference type="Pfam" id="PF04577">
    <property type="entry name" value="Glyco_transf_61"/>
    <property type="match status" value="1"/>
</dbReference>
<evidence type="ECO:0000259" key="13">
    <source>
        <dbReference type="Pfam" id="PF04577"/>
    </source>
</evidence>
<evidence type="ECO:0000256" key="8">
    <source>
        <dbReference type="ARBA" id="ARBA00042574"/>
    </source>
</evidence>
<comment type="catalytic activity">
    <reaction evidence="9">
        <text>L-seryl-[protein] + UDP-N-acetyl-alpha-D-glucosamine = 3-O-(N-acetyl-beta-D-glucosaminyl)-L-seryl-[protein] + UDP + H(+)</text>
        <dbReference type="Rhea" id="RHEA:48904"/>
        <dbReference type="Rhea" id="RHEA-COMP:9863"/>
        <dbReference type="Rhea" id="RHEA-COMP:12251"/>
        <dbReference type="ChEBI" id="CHEBI:15378"/>
        <dbReference type="ChEBI" id="CHEBI:29999"/>
        <dbReference type="ChEBI" id="CHEBI:57705"/>
        <dbReference type="ChEBI" id="CHEBI:58223"/>
        <dbReference type="ChEBI" id="CHEBI:90838"/>
        <dbReference type="EC" id="2.4.1.255"/>
    </reaction>
</comment>
<proteinExistence type="predicted"/>
<keyword evidence="6" id="KW-0325">Glycoprotein</keyword>
<dbReference type="Proteomes" id="UP000094569">
    <property type="component" value="Unassembled WGS sequence"/>
</dbReference>
<keyword evidence="12" id="KW-1133">Transmembrane helix</keyword>
<evidence type="ECO:0000256" key="10">
    <source>
        <dbReference type="ARBA" id="ARBA00049432"/>
    </source>
</evidence>
<protein>
    <recommendedName>
        <fullName evidence="7">EGF domain-specific O-linked N-acetylglucosamine transferase</fullName>
        <ecNumber evidence="1">2.4.1.255</ecNumber>
    </recommendedName>
    <alternativeName>
        <fullName evidence="8">Extracellular O-linked N-acetylglucosamine transferase</fullName>
    </alternativeName>
</protein>
<dbReference type="AlphaFoldDB" id="A0A1E3B3E3"/>
<dbReference type="PANTHER" id="PTHR20961:SF148">
    <property type="entry name" value="EGF DOMAIN-SPECIFIC O-LINKED N-ACETYLGLUCOSAMINE TRANSFERASE"/>
    <property type="match status" value="1"/>
</dbReference>
<evidence type="ECO:0000256" key="3">
    <source>
        <dbReference type="ARBA" id="ARBA00022679"/>
    </source>
</evidence>
<evidence type="ECO:0000256" key="12">
    <source>
        <dbReference type="SAM" id="Phobius"/>
    </source>
</evidence>
<name>A0A1E3B3E3_ASPCR</name>
<feature type="region of interest" description="Disordered" evidence="11">
    <location>
        <begin position="54"/>
        <end position="78"/>
    </location>
</feature>
<dbReference type="EC" id="2.4.1.255" evidence="1"/>
<keyword evidence="5" id="KW-0256">Endoplasmic reticulum</keyword>
<evidence type="ECO:0000256" key="11">
    <source>
        <dbReference type="SAM" id="MobiDB-lite"/>
    </source>
</evidence>
<dbReference type="InterPro" id="IPR007657">
    <property type="entry name" value="Glycosyltransferase_61"/>
</dbReference>
<evidence type="ECO:0000313" key="14">
    <source>
        <dbReference type="EMBL" id="ODM15408.1"/>
    </source>
</evidence>
<dbReference type="GO" id="GO:0097363">
    <property type="term" value="F:protein O-acetylglucosaminyltransferase activity"/>
    <property type="evidence" value="ECO:0007669"/>
    <property type="project" value="UniProtKB-EC"/>
</dbReference>
<dbReference type="OrthoDB" id="529273at2759"/>
<evidence type="ECO:0000256" key="4">
    <source>
        <dbReference type="ARBA" id="ARBA00022729"/>
    </source>
</evidence>
<sequence>MLLNRKSRPVRAFLLIGTVFILTVWFLNPNVLSFTHSPLGQSVGPSSCPCLPSPSSLASSPSVPEDETPRKPKPTLSLPEDYLKVPSERPFCANRFGIQYLENLRDAATEYCTPESASGITCFHSQTVKSRVDSMCIGRNAVFDPEDKVFHLGCELSDTVQSNTRVPAPEWGSFETYMYETGPGVILDSSLRLDGKDFHDKSAVSPADAKYTVLIKREGEGNLWHCLVEIFSAVMSMDVLQMSQRPHSSSPFFTPADRANTQVVFLDDRTDGPYIDLWSILGTRPIRRLAELPKEETRFDNIIVPLAGGGNPLWEHVWEIHSCEDSALVRTFASRVLNVYDIPSHNEPREGSQIIMTFIDRASTRVLVNHQEYFEEIKSSFPHVTIQSVDFAAIPFSEQLKVLRQTDILVGVHGAGMTHGMFLRPRSTMVEILPADLNFKGFRNIAALMGHTYVRAHASPLPRGGSRKDWHGEDVFIEKDHFMEVMDVAIKSMYNRGERDYDAD</sequence>
<evidence type="ECO:0000313" key="15">
    <source>
        <dbReference type="Proteomes" id="UP000094569"/>
    </source>
</evidence>
<keyword evidence="2" id="KW-0328">Glycosyltransferase</keyword>
<comment type="caution">
    <text evidence="14">The sequence shown here is derived from an EMBL/GenBank/DDBJ whole genome shotgun (WGS) entry which is preliminary data.</text>
</comment>
<keyword evidence="15" id="KW-1185">Reference proteome</keyword>
<keyword evidence="4" id="KW-0732">Signal</keyword>
<evidence type="ECO:0000256" key="6">
    <source>
        <dbReference type="ARBA" id="ARBA00023180"/>
    </source>
</evidence>
<feature type="compositionally biased region" description="Low complexity" evidence="11">
    <location>
        <begin position="54"/>
        <end position="63"/>
    </location>
</feature>
<dbReference type="GO" id="GO:0005788">
    <property type="term" value="C:endoplasmic reticulum lumen"/>
    <property type="evidence" value="ECO:0007669"/>
    <property type="project" value="TreeGrafter"/>
</dbReference>